<keyword evidence="3" id="KW-1185">Reference proteome</keyword>
<name>A0ABT2PWM0_9MOLU</name>
<dbReference type="RefSeq" id="WP_262096660.1">
    <property type="nucleotide sequence ID" value="NZ_JAOEGN010000012.1"/>
</dbReference>
<evidence type="ECO:0000313" key="3">
    <source>
        <dbReference type="Proteomes" id="UP001209076"/>
    </source>
</evidence>
<evidence type="ECO:0000313" key="2">
    <source>
        <dbReference type="EMBL" id="MCU0105356.1"/>
    </source>
</evidence>
<reference evidence="3" key="1">
    <citation type="submission" date="2023-07" db="EMBL/GenBank/DDBJ databases">
        <title>Novel Mycoplasma species identified in domestic and wild animals.</title>
        <authorList>
            <person name="Volokhov D.V."/>
            <person name="Furtak V.A."/>
            <person name="Zagorodnyaya T.A."/>
        </authorList>
    </citation>
    <scope>NUCLEOTIDE SEQUENCE [LARGE SCALE GENOMIC DNA]</scope>
    <source>
        <strain evidence="3">92-19</strain>
    </source>
</reference>
<gene>
    <name evidence="2" type="ORF">N7603_06775</name>
</gene>
<keyword evidence="2" id="KW-0378">Hydrolase</keyword>
<dbReference type="EMBL" id="JAOEGN010000012">
    <property type="protein sequence ID" value="MCU0105356.1"/>
    <property type="molecule type" value="Genomic_DNA"/>
</dbReference>
<accession>A0ABT2PWM0</accession>
<dbReference type="Pfam" id="PF12695">
    <property type="entry name" value="Abhydrolase_5"/>
    <property type="match status" value="1"/>
</dbReference>
<dbReference type="GO" id="GO:0016787">
    <property type="term" value="F:hydrolase activity"/>
    <property type="evidence" value="ECO:0007669"/>
    <property type="project" value="UniProtKB-KW"/>
</dbReference>
<organism evidence="2 3">
    <name type="scientific">Paracholeplasma vituli</name>
    <dbReference type="NCBI Taxonomy" id="69473"/>
    <lineage>
        <taxon>Bacteria</taxon>
        <taxon>Bacillati</taxon>
        <taxon>Mycoplasmatota</taxon>
        <taxon>Mollicutes</taxon>
        <taxon>Acholeplasmatales</taxon>
        <taxon>Acholeplasmataceae</taxon>
        <taxon>Paracholeplasma</taxon>
    </lineage>
</organism>
<dbReference type="Proteomes" id="UP001209076">
    <property type="component" value="Unassembled WGS sequence"/>
</dbReference>
<feature type="domain" description="Alpha/beta hydrolase fold-5" evidence="1">
    <location>
        <begin position="14"/>
        <end position="73"/>
    </location>
</feature>
<comment type="caution">
    <text evidence="2">The sequence shown here is derived from an EMBL/GenBank/DDBJ whole genome shotgun (WGS) entry which is preliminary data.</text>
</comment>
<evidence type="ECO:0000259" key="1">
    <source>
        <dbReference type="Pfam" id="PF12695"/>
    </source>
</evidence>
<protein>
    <submittedName>
        <fullName evidence="2">Alpha/beta hydrolase</fullName>
    </submittedName>
</protein>
<dbReference type="InterPro" id="IPR029059">
    <property type="entry name" value="AB_hydrolase_5"/>
</dbReference>
<proteinExistence type="predicted"/>
<sequence>MEKLIKIIKLIGKVLITAEFDKVLNRNSLADSTSKLPSDYVAYEIIGGNHAQFGWYGPQKGDGTATIDTKTQQDVVITHILRFIE</sequence>